<protein>
    <submittedName>
        <fullName evidence="2">Uncharacterized protein</fullName>
    </submittedName>
</protein>
<feature type="compositionally biased region" description="Acidic residues" evidence="1">
    <location>
        <begin position="91"/>
        <end position="128"/>
    </location>
</feature>
<dbReference type="InterPro" id="IPR036985">
    <property type="entry name" value="Transglutaminase-like_sf"/>
</dbReference>
<dbReference type="EMBL" id="HBNS01005598">
    <property type="protein sequence ID" value="CAE4587268.1"/>
    <property type="molecule type" value="Transcribed_RNA"/>
</dbReference>
<dbReference type="Gene3D" id="3.90.260.10">
    <property type="entry name" value="Transglutaminase-like"/>
    <property type="match status" value="1"/>
</dbReference>
<reference evidence="2" key="1">
    <citation type="submission" date="2021-01" db="EMBL/GenBank/DDBJ databases">
        <authorList>
            <person name="Corre E."/>
            <person name="Pelletier E."/>
            <person name="Niang G."/>
            <person name="Scheremetjew M."/>
            <person name="Finn R."/>
            <person name="Kale V."/>
            <person name="Holt S."/>
            <person name="Cochrane G."/>
            <person name="Meng A."/>
            <person name="Brown T."/>
            <person name="Cohen L."/>
        </authorList>
    </citation>
    <scope>NUCLEOTIDE SEQUENCE</scope>
    <source>
        <strain evidence="2">GSO104</strain>
    </source>
</reference>
<sequence length="389" mass="43608">MNSENFRLSSSSSSEGDYSSSDEDDEKVEETVMESKVTMDDNIDDHSTSATNCAVKEHTATATTVATISEDSKSTIPGFTSSGTNHLANDNEYDDSSADESDVNDDSIEWEDAVSFDDEEQSALEANDDSNIMHTSTTTLTNRKRALPTRDVTIDFGNGSDDGDTDEEPTRKKRKKNKRVNKLQNLPPDVKALLLSIHRSHMLTLISRSLFISSTCSDWELLHVAHSFIPSHMVLNDLNDGRRQCQKISSTKKKIIPQENDVRNLCMWFFDMVNNVTERRRRRREENIAAGAPTARRRRNNTRGTTSRAGRRTRGAGRVKKGSTVAEKTKRGNQKGCKQEGVGVTNPSRLVQHFEYLSPINDDNPDLNDWDLLNITSHEKVQLLIAIAR</sequence>
<proteinExistence type="predicted"/>
<feature type="compositionally biased region" description="Acidic residues" evidence="1">
    <location>
        <begin position="20"/>
        <end position="32"/>
    </location>
</feature>
<accession>A0A7S4QLJ1</accession>
<evidence type="ECO:0000313" key="2">
    <source>
        <dbReference type="EMBL" id="CAE4587268.1"/>
    </source>
</evidence>
<evidence type="ECO:0000256" key="1">
    <source>
        <dbReference type="SAM" id="MobiDB-lite"/>
    </source>
</evidence>
<feature type="compositionally biased region" description="Polar residues" evidence="1">
    <location>
        <begin position="129"/>
        <end position="141"/>
    </location>
</feature>
<feature type="compositionally biased region" description="Polar residues" evidence="1">
    <location>
        <begin position="66"/>
        <end position="88"/>
    </location>
</feature>
<dbReference type="AlphaFoldDB" id="A0A7S4QLJ1"/>
<feature type="compositionally biased region" description="Low complexity" evidence="1">
    <location>
        <begin position="1"/>
        <end position="19"/>
    </location>
</feature>
<feature type="region of interest" description="Disordered" evidence="1">
    <location>
        <begin position="1"/>
        <end position="52"/>
    </location>
</feature>
<feature type="compositionally biased region" description="Basic residues" evidence="1">
    <location>
        <begin position="309"/>
        <end position="321"/>
    </location>
</feature>
<organism evidence="2">
    <name type="scientific">Ditylum brightwellii</name>
    <dbReference type="NCBI Taxonomy" id="49249"/>
    <lineage>
        <taxon>Eukaryota</taxon>
        <taxon>Sar</taxon>
        <taxon>Stramenopiles</taxon>
        <taxon>Ochrophyta</taxon>
        <taxon>Bacillariophyta</taxon>
        <taxon>Mediophyceae</taxon>
        <taxon>Lithodesmiophycidae</taxon>
        <taxon>Lithodesmiales</taxon>
        <taxon>Lithodesmiaceae</taxon>
        <taxon>Ditylum</taxon>
    </lineage>
</organism>
<name>A0A7S4QLJ1_9STRA</name>
<feature type="region of interest" description="Disordered" evidence="1">
    <location>
        <begin position="281"/>
        <end position="343"/>
    </location>
</feature>
<feature type="region of interest" description="Disordered" evidence="1">
    <location>
        <begin position="66"/>
        <end position="183"/>
    </location>
</feature>
<gene>
    <name evidence="2" type="ORF">DBRI00130_LOCUS4562</name>
</gene>
<feature type="compositionally biased region" description="Basic residues" evidence="1">
    <location>
        <begin position="171"/>
        <end position="181"/>
    </location>
</feature>